<evidence type="ECO:0000256" key="1">
    <source>
        <dbReference type="SAM" id="MobiDB-lite"/>
    </source>
</evidence>
<feature type="region of interest" description="Disordered" evidence="1">
    <location>
        <begin position="1"/>
        <end position="45"/>
    </location>
</feature>
<dbReference type="Proteomes" id="UP001176941">
    <property type="component" value="Chromosome 2"/>
</dbReference>
<organism evidence="2 3">
    <name type="scientific">Rangifer tarandus platyrhynchus</name>
    <name type="common">Svalbard reindeer</name>
    <dbReference type="NCBI Taxonomy" id="3082113"/>
    <lineage>
        <taxon>Eukaryota</taxon>
        <taxon>Metazoa</taxon>
        <taxon>Chordata</taxon>
        <taxon>Craniata</taxon>
        <taxon>Vertebrata</taxon>
        <taxon>Euteleostomi</taxon>
        <taxon>Mammalia</taxon>
        <taxon>Eutheria</taxon>
        <taxon>Laurasiatheria</taxon>
        <taxon>Artiodactyla</taxon>
        <taxon>Ruminantia</taxon>
        <taxon>Pecora</taxon>
        <taxon>Cervidae</taxon>
        <taxon>Odocoileinae</taxon>
        <taxon>Rangifer</taxon>
    </lineage>
</organism>
<protein>
    <submittedName>
        <fullName evidence="2">Uncharacterized protein</fullName>
    </submittedName>
</protein>
<evidence type="ECO:0000313" key="2">
    <source>
        <dbReference type="EMBL" id="CAI9160181.1"/>
    </source>
</evidence>
<accession>A0ABN8YGB2</accession>
<name>A0ABN8YGB2_RANTA</name>
<sequence length="133" mass="14242">MAETQHPRSRAAPAAPHVQVRAPGLAPGGEGRRPGTLEAQVPSVPAEEAPRCPQVRRREWRRSLGCLFEIPAWVARCGGAPRDRRCGPLGEGGATALHCSRDFPDPGCFPPAELGLRPPLRVPPASAWLCGYL</sequence>
<proteinExistence type="predicted"/>
<gene>
    <name evidence="2" type="ORF">MRATA1EN1_LOCUS9143</name>
</gene>
<reference evidence="2" key="1">
    <citation type="submission" date="2023-04" db="EMBL/GenBank/DDBJ databases">
        <authorList>
            <consortium name="ELIXIR-Norway"/>
        </authorList>
    </citation>
    <scope>NUCLEOTIDE SEQUENCE [LARGE SCALE GENOMIC DNA]</scope>
</reference>
<keyword evidence="3" id="KW-1185">Reference proteome</keyword>
<dbReference type="EMBL" id="OX459938">
    <property type="protein sequence ID" value="CAI9160181.1"/>
    <property type="molecule type" value="Genomic_DNA"/>
</dbReference>
<evidence type="ECO:0000313" key="3">
    <source>
        <dbReference type="Proteomes" id="UP001176941"/>
    </source>
</evidence>